<dbReference type="GO" id="GO:0005604">
    <property type="term" value="C:basement membrane"/>
    <property type="evidence" value="ECO:0007669"/>
    <property type="project" value="TreeGrafter"/>
</dbReference>
<feature type="disulfide bond" evidence="6">
    <location>
        <begin position="187"/>
        <end position="196"/>
    </location>
</feature>
<protein>
    <submittedName>
        <fullName evidence="9">Laminin EGF-like domain-containing protein</fullName>
    </submittedName>
</protein>
<dbReference type="GO" id="GO:0040017">
    <property type="term" value="P:positive regulation of locomotion"/>
    <property type="evidence" value="ECO:0007669"/>
    <property type="project" value="UniProtKB-ARBA"/>
</dbReference>
<dbReference type="InterPro" id="IPR002049">
    <property type="entry name" value="LE_dom"/>
</dbReference>
<keyword evidence="2" id="KW-0677">Repeat</keyword>
<evidence type="ECO:0000256" key="1">
    <source>
        <dbReference type="ARBA" id="ARBA00022729"/>
    </source>
</evidence>
<comment type="caution">
    <text evidence="6">Lacks conserved residue(s) required for the propagation of feature annotation.</text>
</comment>
<name>A0A914RNG9_PAREQ</name>
<dbReference type="CDD" id="cd00055">
    <property type="entry name" value="EGF_Lam"/>
    <property type="match status" value="2"/>
</dbReference>
<feature type="domain" description="Laminin EGF-like" evidence="7">
    <location>
        <begin position="163"/>
        <end position="217"/>
    </location>
</feature>
<dbReference type="Gene3D" id="2.10.25.10">
    <property type="entry name" value="Laminin"/>
    <property type="match status" value="2"/>
</dbReference>
<dbReference type="FunFam" id="2.10.25.10:FF:000051">
    <property type="entry name" value="Laminin subunit alpha 4"/>
    <property type="match status" value="1"/>
</dbReference>
<keyword evidence="1" id="KW-0732">Signal</keyword>
<dbReference type="FunFam" id="2.10.25.10:FF:000105">
    <property type="entry name" value="laminin subunit gamma-1"/>
    <property type="match status" value="1"/>
</dbReference>
<dbReference type="InterPro" id="IPR000742">
    <property type="entry name" value="EGF"/>
</dbReference>
<dbReference type="SMART" id="SM00181">
    <property type="entry name" value="EGF"/>
    <property type="match status" value="2"/>
</dbReference>
<evidence type="ECO:0000313" key="9">
    <source>
        <dbReference type="WBParaSite" id="PEQ_0000804401-mRNA-1"/>
    </source>
</evidence>
<dbReference type="PROSITE" id="PS01248">
    <property type="entry name" value="EGF_LAM_1"/>
    <property type="match status" value="1"/>
</dbReference>
<keyword evidence="5 6" id="KW-0424">Laminin EGF-like domain</keyword>
<dbReference type="InterPro" id="IPR050440">
    <property type="entry name" value="Laminin/Netrin_ECM"/>
</dbReference>
<keyword evidence="4" id="KW-0325">Glycoprotein</keyword>
<evidence type="ECO:0000259" key="7">
    <source>
        <dbReference type="PROSITE" id="PS50027"/>
    </source>
</evidence>
<dbReference type="SUPFAM" id="SSF57196">
    <property type="entry name" value="EGF/Laminin"/>
    <property type="match status" value="2"/>
</dbReference>
<proteinExistence type="predicted"/>
<dbReference type="Pfam" id="PF00053">
    <property type="entry name" value="EGF_laminin"/>
    <property type="match status" value="2"/>
</dbReference>
<dbReference type="Proteomes" id="UP000887564">
    <property type="component" value="Unplaced"/>
</dbReference>
<dbReference type="PANTHER" id="PTHR10574:SF435">
    <property type="entry name" value="LAMININ SUBUNIT GAMMA-1"/>
    <property type="match status" value="1"/>
</dbReference>
<reference evidence="9" key="1">
    <citation type="submission" date="2022-11" db="UniProtKB">
        <authorList>
            <consortium name="WormBaseParasite"/>
        </authorList>
    </citation>
    <scope>IDENTIFICATION</scope>
</reference>
<dbReference type="GO" id="GO:0009887">
    <property type="term" value="P:animal organ morphogenesis"/>
    <property type="evidence" value="ECO:0007669"/>
    <property type="project" value="TreeGrafter"/>
</dbReference>
<dbReference type="WBParaSite" id="PEQ_0000804401-mRNA-1">
    <property type="protein sequence ID" value="PEQ_0000804401-mRNA-1"/>
    <property type="gene ID" value="PEQ_0000804401"/>
</dbReference>
<evidence type="ECO:0000256" key="3">
    <source>
        <dbReference type="ARBA" id="ARBA00023157"/>
    </source>
</evidence>
<organism evidence="8 9">
    <name type="scientific">Parascaris equorum</name>
    <name type="common">Equine roundworm</name>
    <dbReference type="NCBI Taxonomy" id="6256"/>
    <lineage>
        <taxon>Eukaryota</taxon>
        <taxon>Metazoa</taxon>
        <taxon>Ecdysozoa</taxon>
        <taxon>Nematoda</taxon>
        <taxon>Chromadorea</taxon>
        <taxon>Rhabditida</taxon>
        <taxon>Spirurina</taxon>
        <taxon>Ascaridomorpha</taxon>
        <taxon>Ascaridoidea</taxon>
        <taxon>Ascarididae</taxon>
        <taxon>Parascaris</taxon>
    </lineage>
</organism>
<evidence type="ECO:0000256" key="6">
    <source>
        <dbReference type="PROSITE-ProRule" id="PRU00460"/>
    </source>
</evidence>
<evidence type="ECO:0000256" key="5">
    <source>
        <dbReference type="ARBA" id="ARBA00023292"/>
    </source>
</evidence>
<evidence type="ECO:0000256" key="2">
    <source>
        <dbReference type="ARBA" id="ARBA00022737"/>
    </source>
</evidence>
<evidence type="ECO:0000256" key="4">
    <source>
        <dbReference type="ARBA" id="ARBA00023180"/>
    </source>
</evidence>
<dbReference type="PROSITE" id="PS50027">
    <property type="entry name" value="EGF_LAM_2"/>
    <property type="match status" value="1"/>
</dbReference>
<dbReference type="GO" id="GO:0009888">
    <property type="term" value="P:tissue development"/>
    <property type="evidence" value="ECO:0007669"/>
    <property type="project" value="TreeGrafter"/>
</dbReference>
<dbReference type="AlphaFoldDB" id="A0A914RNG9"/>
<sequence length="277" mass="29971">MTTHPLLASVFKIPPCFILGRKSWNVGFLSGVHLGTASLAVSGENPREAKWVESCSCLEDVNSNMVGRLTDALNAIAMDIPILVTPNLERAYVNTTPEVTHASVVLVEDCSPCPCPENGPCILHTDGDVICTDCPLGYTGRRCDVCADGYFGDPQAGKACEECECSGNIDPNSIGNCDSSSGECKKCIFNTIGFNCEKCRPGYWGDALLEPKGDCKACRTSTILWDISTAPPDEQSISCFVVALFCSFFASFNGSHFQYAMIVSNETEEMRVPFARR</sequence>
<dbReference type="PANTHER" id="PTHR10574">
    <property type="entry name" value="NETRIN/LAMININ-RELATED"/>
    <property type="match status" value="1"/>
</dbReference>
<dbReference type="SMART" id="SM00180">
    <property type="entry name" value="EGF_Lam"/>
    <property type="match status" value="2"/>
</dbReference>
<keyword evidence="3 6" id="KW-1015">Disulfide bond</keyword>
<evidence type="ECO:0000313" key="8">
    <source>
        <dbReference type="Proteomes" id="UP000887564"/>
    </source>
</evidence>
<accession>A0A914RNG9</accession>
<keyword evidence="8" id="KW-1185">Reference proteome</keyword>
<dbReference type="GO" id="GO:0007411">
    <property type="term" value="P:axon guidance"/>
    <property type="evidence" value="ECO:0007669"/>
    <property type="project" value="TreeGrafter"/>
</dbReference>